<evidence type="ECO:0000313" key="5">
    <source>
        <dbReference type="EMBL" id="OYO10783.1"/>
    </source>
</evidence>
<keyword evidence="3" id="KW-0326">Glycosidase</keyword>
<dbReference type="InterPro" id="IPR054491">
    <property type="entry name" value="MGH1-like_GH"/>
</dbReference>
<dbReference type="Pfam" id="PF22422">
    <property type="entry name" value="MGH1-like_GH"/>
    <property type="match status" value="1"/>
</dbReference>
<name>A0A255G969_9ACTN</name>
<evidence type="ECO:0000256" key="1">
    <source>
        <dbReference type="ARBA" id="ARBA00010833"/>
    </source>
</evidence>
<dbReference type="InterPro" id="IPR012341">
    <property type="entry name" value="6hp_glycosidase-like_sf"/>
</dbReference>
<dbReference type="InterPro" id="IPR004888">
    <property type="entry name" value="Glycoside_hydrolase_63"/>
</dbReference>
<protein>
    <submittedName>
        <fullName evidence="5">Glycogen debranching protein</fullName>
    </submittedName>
</protein>
<evidence type="ECO:0000256" key="2">
    <source>
        <dbReference type="ARBA" id="ARBA00022801"/>
    </source>
</evidence>
<dbReference type="PANTHER" id="PTHR10412">
    <property type="entry name" value="MANNOSYL-OLIGOSACCHARIDE GLUCOSIDASE"/>
    <property type="match status" value="1"/>
</dbReference>
<dbReference type="OrthoDB" id="9781878at2"/>
<dbReference type="SUPFAM" id="SSF48208">
    <property type="entry name" value="Six-hairpin glycosidases"/>
    <property type="match status" value="1"/>
</dbReference>
<keyword evidence="2" id="KW-0378">Hydrolase</keyword>
<keyword evidence="6" id="KW-1185">Reference proteome</keyword>
<dbReference type="PANTHER" id="PTHR10412:SF11">
    <property type="entry name" value="MANNOSYL-OLIGOSACCHARIDE GLUCOSIDASE"/>
    <property type="match status" value="1"/>
</dbReference>
<dbReference type="EMBL" id="NMVO01000016">
    <property type="protein sequence ID" value="OYO10783.1"/>
    <property type="molecule type" value="Genomic_DNA"/>
</dbReference>
<proteinExistence type="inferred from homology"/>
<comment type="caution">
    <text evidence="5">The sequence shown here is derived from an EMBL/GenBank/DDBJ whole genome shotgun (WGS) entry which is preliminary data.</text>
</comment>
<organism evidence="5 6">
    <name type="scientific">Enemella evansiae</name>
    <dbReference type="NCBI Taxonomy" id="2016499"/>
    <lineage>
        <taxon>Bacteria</taxon>
        <taxon>Bacillati</taxon>
        <taxon>Actinomycetota</taxon>
        <taxon>Actinomycetes</taxon>
        <taxon>Propionibacteriales</taxon>
        <taxon>Propionibacteriaceae</taxon>
        <taxon>Enemella</taxon>
    </lineage>
</organism>
<gene>
    <name evidence="5" type="ORF">CGZ94_17105</name>
</gene>
<reference evidence="5 6" key="1">
    <citation type="submission" date="2017-07" db="EMBL/GenBank/DDBJ databases">
        <title>Draft whole genome sequences of clinical Proprionibacteriaceae strains.</title>
        <authorList>
            <person name="Bernier A.-M."/>
            <person name="Bernard K."/>
            <person name="Domingo M.-C."/>
        </authorList>
    </citation>
    <scope>NUCLEOTIDE SEQUENCE [LARGE SCALE GENOMIC DNA]</scope>
    <source>
        <strain evidence="5 6">NML 030167</strain>
    </source>
</reference>
<comment type="similarity">
    <text evidence="1">Belongs to the glycosyl hydrolase 63 family.</text>
</comment>
<accession>A0A255G969</accession>
<sequence length="439" mass="49318">MTSDTELLETASAVLRDNDLGSMIKAGPSLYPHQWSWDAAFVAIGLAQLSVPRALAELGTVLAGQWTTGMLPHIIFSDQPGYFPDFDDWGTANAVGLPPGVRSSGICQPPVHAIALDLVLDQARRAGGANRRIAEEFAAEALPRLARWHEWLSTARGYDDVVEIHHGWESGMDNSPRWDEVYAAVDTSRRLEFERLDLNHAAAAERPTDDEYQRYITLIEQMKSVRFDDTRVKEVLDFRVTDVFLSAILVLAAESLARIATDLGHPEVAEVERARAERTRAGVLATIDPDTGLCRDFDIRANRWLDTETMGGFAAVLMGGDDPATVRQRDLLRGERWCGHPEMAFWLPPTVSLDSPELKPREYWRGPVWPVMNWLFSWTALRSGHREDALRWRAAGLDQLRDLTFGEYYEPRTGETLGSPQQSWSAMAAIDWLSHPRWS</sequence>
<evidence type="ECO:0000256" key="3">
    <source>
        <dbReference type="ARBA" id="ARBA00023295"/>
    </source>
</evidence>
<dbReference type="AlphaFoldDB" id="A0A255G969"/>
<evidence type="ECO:0000259" key="4">
    <source>
        <dbReference type="Pfam" id="PF22422"/>
    </source>
</evidence>
<dbReference type="GO" id="GO:0004573">
    <property type="term" value="F:Glc3Man9GlcNAc2 oligosaccharide glucosidase activity"/>
    <property type="evidence" value="ECO:0007669"/>
    <property type="project" value="InterPro"/>
</dbReference>
<feature type="domain" description="Mannosylglycerate hydrolase MGH1-like glycoside hydrolase" evidence="4">
    <location>
        <begin position="31"/>
        <end position="425"/>
    </location>
</feature>
<evidence type="ECO:0000313" key="6">
    <source>
        <dbReference type="Proteomes" id="UP000215896"/>
    </source>
</evidence>
<dbReference type="GO" id="GO:0009311">
    <property type="term" value="P:oligosaccharide metabolic process"/>
    <property type="evidence" value="ECO:0007669"/>
    <property type="project" value="InterPro"/>
</dbReference>
<dbReference type="InterPro" id="IPR008928">
    <property type="entry name" value="6-hairpin_glycosidase_sf"/>
</dbReference>
<dbReference type="Proteomes" id="UP000215896">
    <property type="component" value="Unassembled WGS sequence"/>
</dbReference>
<dbReference type="GO" id="GO:0006487">
    <property type="term" value="P:protein N-linked glycosylation"/>
    <property type="evidence" value="ECO:0007669"/>
    <property type="project" value="TreeGrafter"/>
</dbReference>
<dbReference type="Gene3D" id="1.50.10.10">
    <property type="match status" value="1"/>
</dbReference>